<dbReference type="CDD" id="cd00112">
    <property type="entry name" value="LDLa"/>
    <property type="match status" value="1"/>
</dbReference>
<dbReference type="FunFam" id="2.10.50.10:FF:000032">
    <property type="entry name" value="Uncharacterized protein, isoform A"/>
    <property type="match status" value="1"/>
</dbReference>
<feature type="domain" description="EGF-like" evidence="25">
    <location>
        <begin position="1961"/>
        <end position="1994"/>
    </location>
</feature>
<feature type="domain" description="EGF-like" evidence="25">
    <location>
        <begin position="4769"/>
        <end position="4808"/>
    </location>
</feature>
<evidence type="ECO:0000259" key="23">
    <source>
        <dbReference type="PROSITE" id="PS01180"/>
    </source>
</evidence>
<evidence type="ECO:0000313" key="29">
    <source>
        <dbReference type="EnsemblMetazoa" id="LLOJ009385-PA"/>
    </source>
</evidence>
<feature type="domain" description="Sushi" evidence="28">
    <location>
        <begin position="967"/>
        <end position="1026"/>
    </location>
</feature>
<dbReference type="Gene3D" id="3.10.100.10">
    <property type="entry name" value="Mannose-Binding Protein A, subunit A"/>
    <property type="match status" value="1"/>
</dbReference>
<dbReference type="FunFam" id="2.10.25.10:FF:000279">
    <property type="entry name" value="Neurogenic locus notch 1"/>
    <property type="match status" value="2"/>
</dbReference>
<feature type="domain" description="EGF-like" evidence="25">
    <location>
        <begin position="2059"/>
        <end position="2095"/>
    </location>
</feature>
<feature type="domain" description="EGF-like" evidence="25">
    <location>
        <begin position="3805"/>
        <end position="3843"/>
    </location>
</feature>
<dbReference type="GO" id="GO:0005509">
    <property type="term" value="F:calcium ion binding"/>
    <property type="evidence" value="ECO:0007669"/>
    <property type="project" value="InterPro"/>
</dbReference>
<feature type="domain" description="EGF-like" evidence="25">
    <location>
        <begin position="3981"/>
        <end position="4017"/>
    </location>
</feature>
<dbReference type="SMART" id="SM00192">
    <property type="entry name" value="LDLa"/>
    <property type="match status" value="1"/>
</dbReference>
<feature type="disulfide bond" evidence="19">
    <location>
        <begin position="3814"/>
        <end position="3831"/>
    </location>
</feature>
<dbReference type="InterPro" id="IPR035976">
    <property type="entry name" value="Sushi/SCR/CCP_sf"/>
</dbReference>
<feature type="domain" description="Sushi" evidence="28">
    <location>
        <begin position="497"/>
        <end position="558"/>
    </location>
</feature>
<dbReference type="PROSITE" id="PS01187">
    <property type="entry name" value="EGF_CA"/>
    <property type="match status" value="7"/>
</dbReference>
<dbReference type="EnsemblMetazoa" id="LLOJ009385-RA">
    <property type="protein sequence ID" value="LLOJ009385-PA"/>
    <property type="gene ID" value="LLOJ009385"/>
</dbReference>
<dbReference type="FunFam" id="2.10.25.10:FF:000309">
    <property type="entry name" value="Uncharacterized protein, isoform A"/>
    <property type="match status" value="2"/>
</dbReference>
<dbReference type="PROSITE" id="PS50026">
    <property type="entry name" value="EGF_3"/>
    <property type="match status" value="28"/>
</dbReference>
<dbReference type="PROSITE" id="PS50923">
    <property type="entry name" value="SUSHI"/>
    <property type="match status" value="5"/>
</dbReference>
<feature type="domain" description="EGF-like" evidence="25">
    <location>
        <begin position="2172"/>
        <end position="2208"/>
    </location>
</feature>
<dbReference type="Gene3D" id="2.60.120.260">
    <property type="entry name" value="Galactose-binding domain-like"/>
    <property type="match status" value="3"/>
</dbReference>
<keyword evidence="6 19" id="KW-0245">EGF-like domain</keyword>
<feature type="disulfide bond" evidence="19">
    <location>
        <begin position="2101"/>
        <end position="2111"/>
    </location>
</feature>
<evidence type="ECO:0000256" key="6">
    <source>
        <dbReference type="ARBA" id="ARBA00022536"/>
    </source>
</evidence>
<feature type="domain" description="EGF-like" evidence="25">
    <location>
        <begin position="2210"/>
        <end position="2248"/>
    </location>
</feature>
<feature type="domain" description="EGF-like" evidence="25">
    <location>
        <begin position="3692"/>
        <end position="3727"/>
    </location>
</feature>
<dbReference type="Pfam" id="PF07645">
    <property type="entry name" value="EGF_CA"/>
    <property type="match status" value="1"/>
</dbReference>
<keyword evidence="15 22" id="KW-0472">Membrane</keyword>
<feature type="domain" description="Sushi" evidence="28">
    <location>
        <begin position="559"/>
        <end position="619"/>
    </location>
</feature>
<dbReference type="PROSITE" id="PS01180">
    <property type="entry name" value="CUB"/>
    <property type="match status" value="3"/>
</dbReference>
<keyword evidence="7 21" id="KW-0768">Sushi</keyword>
<feature type="disulfide bond" evidence="18">
    <location>
        <begin position="386"/>
        <end position="413"/>
    </location>
</feature>
<dbReference type="VEuPathDB" id="VectorBase:LLOJ009385"/>
<dbReference type="PROSITE" id="PS50022">
    <property type="entry name" value="FA58C_3"/>
    <property type="match status" value="3"/>
</dbReference>
<dbReference type="CDD" id="cd00033">
    <property type="entry name" value="CCP"/>
    <property type="match status" value="3"/>
</dbReference>
<keyword evidence="12" id="KW-0832">Ubl conjugation</keyword>
<feature type="disulfide bond" evidence="19">
    <location>
        <begin position="3969"/>
        <end position="3978"/>
    </location>
</feature>
<keyword evidence="10" id="KW-0677">Repeat</keyword>
<dbReference type="SMART" id="SM00231">
    <property type="entry name" value="FA58C"/>
    <property type="match status" value="3"/>
</dbReference>
<feature type="disulfide bond" evidence="19">
    <location>
        <begin position="2122"/>
        <end position="2131"/>
    </location>
</feature>
<dbReference type="EMBL" id="AJWK01032540">
    <property type="status" value="NOT_ANNOTATED_CDS"/>
    <property type="molecule type" value="Genomic_DNA"/>
</dbReference>
<feature type="disulfide bond" evidence="19">
    <location>
        <begin position="2047"/>
        <end position="2056"/>
    </location>
</feature>
<feature type="domain" description="EGF-like" evidence="25">
    <location>
        <begin position="3535"/>
        <end position="3571"/>
    </location>
</feature>
<keyword evidence="16 19" id="KW-1015">Disulfide bond</keyword>
<feature type="domain" description="HYR" evidence="27">
    <location>
        <begin position="4227"/>
        <end position="4309"/>
    </location>
</feature>
<dbReference type="SMART" id="SM00032">
    <property type="entry name" value="CCP"/>
    <property type="match status" value="14"/>
</dbReference>
<proteinExistence type="inferred from homology"/>
<dbReference type="InterPro" id="IPR006212">
    <property type="entry name" value="Furin_repeat"/>
</dbReference>
<dbReference type="InterPro" id="IPR023415">
    <property type="entry name" value="LDLR_class-A_CS"/>
</dbReference>
<dbReference type="SMART" id="SM00289">
    <property type="entry name" value="WR1"/>
    <property type="match status" value="5"/>
</dbReference>
<dbReference type="Pfam" id="PF00057">
    <property type="entry name" value="Ldl_recept_a"/>
    <property type="match status" value="1"/>
</dbReference>
<dbReference type="EMBL" id="AJWK01032543">
    <property type="status" value="NOT_ANNOTATED_CDS"/>
    <property type="molecule type" value="Genomic_DNA"/>
</dbReference>
<dbReference type="InterPro" id="IPR000436">
    <property type="entry name" value="Sushi_SCR_CCP_dom"/>
</dbReference>
<dbReference type="PROSITE" id="PS01186">
    <property type="entry name" value="EGF_2"/>
    <property type="match status" value="21"/>
</dbReference>
<feature type="disulfide bond" evidence="19">
    <location>
        <begin position="3833"/>
        <end position="3842"/>
    </location>
</feature>
<dbReference type="SUPFAM" id="SSF57424">
    <property type="entry name" value="LDL receptor-like module"/>
    <property type="match status" value="1"/>
</dbReference>
<dbReference type="SMART" id="SM00261">
    <property type="entry name" value="FU"/>
    <property type="match status" value="2"/>
</dbReference>
<feature type="disulfide bond" evidence="21">
    <location>
        <begin position="651"/>
        <end position="678"/>
    </location>
</feature>
<dbReference type="FunFam" id="2.10.25.10:FF:000053">
    <property type="entry name" value="Slit guidance ligand 2"/>
    <property type="match status" value="2"/>
</dbReference>
<evidence type="ECO:0000256" key="12">
    <source>
        <dbReference type="ARBA" id="ARBA00022843"/>
    </source>
</evidence>
<feature type="disulfide bond" evidence="19">
    <location>
        <begin position="1949"/>
        <end position="1958"/>
    </location>
</feature>
<dbReference type="InterPro" id="IPR011641">
    <property type="entry name" value="Tyr-kin_ephrin_A/B_rcpt-like"/>
</dbReference>
<feature type="transmembrane region" description="Helical" evidence="22">
    <location>
        <begin position="4822"/>
        <end position="4848"/>
    </location>
</feature>
<feature type="domain" description="EGF-like" evidence="25">
    <location>
        <begin position="2097"/>
        <end position="2132"/>
    </location>
</feature>
<dbReference type="PANTHER" id="PTHR45836:SF23">
    <property type="entry name" value="NEUROGENIC LOCUS NOTCH HOMOLOG PROTEIN 1"/>
    <property type="match status" value="1"/>
</dbReference>
<dbReference type="EMBL" id="AJWK01032544">
    <property type="status" value="NOT_ANNOTATED_CDS"/>
    <property type="molecule type" value="Genomic_DNA"/>
</dbReference>
<feature type="domain" description="Sushi" evidence="28">
    <location>
        <begin position="620"/>
        <end position="680"/>
    </location>
</feature>
<dbReference type="InterPro" id="IPR035914">
    <property type="entry name" value="Sperma_CUB_dom_sf"/>
</dbReference>
<comment type="subcellular location">
    <subcellularLocation>
        <location evidence="1">Membrane</location>
        <topology evidence="1">Single-pass type I membrane protein</topology>
    </subcellularLocation>
    <subcellularLocation>
        <location evidence="2">Secreted</location>
    </subcellularLocation>
</comment>
<dbReference type="FunFam" id="2.10.25.10:FF:000146">
    <property type="entry name" value="Putative neurogenic locus notch"/>
    <property type="match status" value="2"/>
</dbReference>
<feature type="domain" description="EGF-like" evidence="25">
    <location>
        <begin position="3613"/>
        <end position="3652"/>
    </location>
</feature>
<sequence>MKSLIPFGPPRGRYGAELVAIESYTENNVTQAIATIGELNRRSSDKYWLGLASLDDLRTNTLESAAGTLVSQYSGFWSLNQPDPRSGECVAVSTASIMQSWELSTCESLLPFMCRAPACPQNSIHCANGACVNQAFKCDGNDDCGDGSDELDCPASCHFHMQSGGDVIESPNFPHKYGALAKCKWTLEGPQGSNIVLQFQEFDTEKTFDTVQVLVGGRTEDKSVSLATLSGKLDLTSKPFVTASNFMIVKFVTDGSVERKGFRATWKTEPQVCSGTLQATSQGQILTSPGYPKVYPGGLECLYIIQAQAGRIISLEVQDLDLNPIQDYVLVRDGDSPKSRPIARLTGRGADNVKVIMSTGNKLYVYFKTNLGDSRKGFSLRYTQGCKATIFARNGTVASPAFGLSDYPSNQECLFKIKNPNGGPLSLRFDRFNVHPTDFVQVFDGASTSGLRLHSGNGFTGTTKPKLTLTASSGELLLKFVTDALHNSPGWSAVFSADCPELRPGQGALASSRDTAFGTVISFTCPVGQEFATGKNKLSTMCMEGGTWSIEYIPKCQEVYCGPVPQIDNGFSIGSSNVTYRGIAMYQCYAGFAFPSGSPLEKISCLADGRWERQPACLASQCSALPEVANANVTLLNGGGRSYGTIVKFECAPGYERTGAPVLICMSNGTWSNDVPKCTRKRCYSYPDVKNGFIVDMTRQYFYGDEARIQCYKGYKLNGNNIIKCDENQEFSNLPTCDDINECSSSQCDLASTECMNTAGSFYCQCKKGFAPTTECRPVGDLGLANGGISDDSISVSSSEEGYSKSLLRLTSSGWCGTSTEPGSSWVTIDFKAPTILRGFRTMSVQRSDGIIAFTSAIRLQYTDDLTDVFKDYANPDGTAVEFRILEPTLSILNLPIPIEARYVRFRIQDYVNSPCMRLEAMGCTRLDCVDVNECSKNNGGCDQKCLSETGERDGDTLQKNKTCVPVMCPSLVAPENGKLLTTKAQHHFGDLVSFQCNFGYVMSGSASLLCLSSGQWNATVPECMYAKCVSLPDDKQSGLAVLRPDQESVLVQFRDNVTLTCNSPGRKLRGTASSGFRQCVYDPKPGLPDYWLSGTTPACPRVDCGMPMATPGAEYGQFVDTKYQSSFFFGCQNTFKLAGQTAKHDNVVRCQANGIWDFGDLRCEGPVCEDPGRPSDGIQLARSYEQGSEVLFGCSRPGYILINPRPITCMREPECKVIKPLGISSGKIPDSAINATSERPNYEARNIRLNSVTGWCGKQEAFTYVSVDLGKVYRVKAILVKGVVTNDIVGRPTEIRFFYKQSENESYVVYFPNFNLTMRDPGNYGELAMITLPKYVQARFVILGIVSYMDNACLKFELMGCEEPKAEPLLGYDYGYSPCVDNEPPVFQNCPQQPIVVKRDENGGVLPINFTEPTAIDNSGSIARLEVKPQSFKTPIHIFQDTVVKYVAFDYDGNVAICEINITVPDVTPPLLTCPQSYVIELVDKQDNYMEMCISPSSLSAQQSPIGAFENVTVVARDRFNNKASCHFQVSIQATPCVDWELQPPVNGAINCLPGDKGIECIATCRPGFRFTDGEPVKTFSCEHSRLWRPTSVVPDCVSENTQQADYHVVATMTYRANGVVAPSCLPQYQDLMAQYYGNLNQVLSQRCSAVNVNMNVSFVRSVPTLLEDNMLKIDYILVIIPAVRQPQLYDLCGSTLNLIFDLGVPYASAIIEPLLNVSSIGNQCPPLRGLKSSITRGFTCSVGEVLNMDTNDVPRCLHCPAGTFAGEGQRMCTSCPRGFYQNRDRQGACLRCPPGTYTKEEGSKGIAACIPVCGYGTYSPTGLVPCLECPRNSYSGEPPTGGFKDCQACPAGTFTFQPAAAGKDLCRPKCALGTYSSTGLAPCSPCPVNFYQAMPGSMSCNECPTNMKTDKAGATGREECKPVACQETTCQHGGLCIPIGHSVQCFCPAGFSGRRCEVDIDECASQPCFNGGTCVDLPQGYRCQCPAGAMCKNEPGYNNYTCLCRSGYTGVECDITIDPCTANGNPCSNGATCIALQQGRYKCECLPGWEGPACETNIDDCAERPCLLGANCTDLVNDFNCACPPGFTGKRCQEKIDLCLSEPCKYGTCVDRLFTYECVCHPGWTGINCNVNMNDCASSPCENAGQCIDLVDGYTCTCEPGYTGRNCQHHIDDCQSDPCQNGATCIDQLDGFMCKCRPGFVGLQCEAEIDECLSDPCNPVGTERCLDLDNRHACLCREGFTGASCETDIDDCENSPCLNGGTCRDRIGGFECLCLDGWSGDRCQKAITMCSTQKPCQNDATCIDLFQDFFCVCPSGTDGKQCETAPERCIGNPCMHGGKCRDFGSGLNCSCPMDYAGIGCQYEFDACEAGVCQNGATCIDNGAGYQCVCAPGFTGQNCEKDIVDCKENSCPPGATCIDLTERFYCQCPFNLTGDDCRKTIQVDYDLYFSDAVRSTAAQVVPFYTGGAESLTLAMWVQFTQKDDSGIFYTLYAVDSAHVPTKRRMLLQAHSSGVQISLFPDLQDAFLSFREYATVNDGQWHHVAVVWDGRAGQLMLITEGLIASKAEYGGGRQLPEYASLLCLSSGQWNATVPECMYAKCVSLPDDKQSGLAVLRPDQESVLVQFRDNVTLTCNSPGRKLRGTASSGFRQCVYDPKPGLPDYWLSGTTPACPRVDCGMPMATPGAEYGQFVDTKYQSSFFFGCQNTFKLAGQTAKHDNVVRCQANGIWDFGDLRCEGPVCEDPGRPSDGIQLARSYEQGSEVLFGCSRPGYILINPRPITCMREPECKVIKPLGISSGKIPDSAINATSERPNYEARNIRLNSVTGWCGKQEAFTYVSVDLGKVYRVKAILVKGVVTNDIVGRPTEIRFFYKQSENENYVVYFPNFNLTMRDPGNYGELAMITLPKYVQARFVILGIVSYMDNACLKFELMGCEEPKAEPLLGYDYGYSPCVDNEPPVFQNCPQQPIVVKRDENGGVLPINFTEPTAIDNSGSIARLEDTVVKYVAFDYDGNVAICEINITVPDVTPPLLTCPQSYVIELVDKQDNYMVNFNETRKRIKTSDDSGDVHLTFIPERATIPIGAFENVTVVARDRFNNKASCHFQVSIQATPCVDWELQPPVNGAINCLPGDKGIECIATCRPGFRFTDGEPVKTFSCEHSRLWRPTSVVPDCVSENTQQADYHVVATMTYRANGVVAPSCLPQYQDLMAQYYGNLNQVLSQRCSAVNVNMNVSFVRSVPTLLEDNMLKIDYILVIIPAVRQPQLYDLCGSTLNLIFDLGVPYASAIIEPLLNVSSIGNQCPPLRGLKSSITRGFTCSVGEVLNMDTNDVPRCLHCPAGTFAGEGQRMCTSCPRGFYQNRDRQGACLRCPPGTYTKEEGSKGIAACIPVCGYGTYSPTGLVPCLECPRNSYSGEPPTGGFKDCQACPAGTFTFQPAAAGKDLCRPKCALGTYSSTGLAPCSPCPVNFYQAMPGSMSCNECPTNMKTDKAGATGREECKPVACQETTCQHGGLCIPIGHSVQCFCPAGFSGRRCEVDIDECASQPCFNGGTCVDLPQGYRCQCPAGYSGMNCQEEVSDCRNNTCPARAMCKNEPGYNNYTCLCRSGYTGVECDITIDPCTANGNPCSNGATCIALQQGRYKCECLPGWEGPACETNIDDCAERPCLLGANCTDLVNDFNCACPPGFTGKRCQEKIDLCLSEPCKYGTCVDRLFTYECVCHPGWTGINCNVNMNDCASSPCENAGQCIDLVDGYTCTCEPGYTGKNCQHHIDDCQSDPCQNGATCIDQLDGFMCKCRPGFVGLQCEAEIDECLSDPCNPVGTERCLDLDNRHACLCREGFTGASCETDIDDCENSPCLNGEHAVIVLKAITMCSTQKPCQNDATCIDLFQDFFCVCPSGTDGKQCETAPERCIGNPCMHGGKCRDFGSGLNCSCPMDYAGIGCQYEFDACEAGVCQNGATCIDNGAGYQCVCAPGFTGQNCEKDIVDCKENSCPPGATCIDLTERFYCQCPFNLTGDDCRKTIQVDYDLYFSDAVRSTAAQVVPFYTGGAESLTLAMWVQFTQKDDSGIFYTLYAVDSAHVPTKRRMLLQAHSSGVQISLFPDLQDAFLSFREYAQSMMGSGIMLRFAWAVLGRPQPESGLTAGATYAEAGFQGKITKAQIWGRALDVTSELQKQVRDCRSEPVLYRGLILNWAGYELTSGGVERSVPSSCGQKKCSPGYTGPQCQQLEVDKEPPHVEHCPGDLWVIARNGSAVVNWDEPHFSDNIGVVKIAEKNGHRPGQTLLWGSYDITYVAADAAGNTATCTFKVSLLPEFCPPLADPLGGTQVCKDWGAGGQFKVCEIACHPGLRFSEPIPEFYTCGAEGFWRPTNDPSKPLVYPSCSPAKPAQRVFRIKMLFPSDVLCNEAGQGVLRQRVKNAVNSLNRDWNFCSYSTEGSRECKDLQIDVNCDHYRGGNSNRVKRQSSSGTDDDGGIYVLDAQIPVENDPVLHSSTGERTDVRTLLQKLILEEDQFAVQDILPNTVPDPASLDLTSEYACPVGQVVMVPDCVPCAVGTFYDTTNKTCVPCPRGHYQSETGQLQCSKCPNIAGRPGVTVGPGARSAADCKERCPAGKFLDPDTGLCRPCGYGFFQPREGSFSCELCGLGQTTRSAESTSREECRDECASGMQLGADGKCEPCPRGTYRTQGVQPACHTCPLGRTTPKVGASSVEECSLPVCTPGTYLNGSMNMCVECEKGFYQPESQKTSCIPCPPNHSTNTTAATSKAECINPCETITEGQAHCDPNAYCILVPETSDFMCKCKPGFNGTGMQCIGSFTGPKCAERSEFAYIAGGIAGAVIFIIVIVLLIWMICVRSQKRKDPKKMLAPAIDQTGSQVNFYYGAQTPYAESIAPSHHSTYAHYYDDEEDGWEMPNFYNETYMKEGLHGAKVNSLARSNASLYGTKEDLYDRLKRHAYTGKKDKSDSDSEGQ</sequence>
<feature type="domain" description="EGF-like" evidence="25">
    <location>
        <begin position="2403"/>
        <end position="2439"/>
    </location>
</feature>
<dbReference type="InterPro" id="IPR036055">
    <property type="entry name" value="LDL_receptor-like_sf"/>
</dbReference>
<feature type="domain" description="F5/8 type C" evidence="24">
    <location>
        <begin position="2788"/>
        <end position="2934"/>
    </location>
</feature>
<dbReference type="FunFam" id="2.10.25.10:FF:000143">
    <property type="entry name" value="Protein crumbs 1"/>
    <property type="match status" value="1"/>
</dbReference>
<dbReference type="SMART" id="SM00179">
    <property type="entry name" value="EGF_CA"/>
    <property type="match status" value="27"/>
</dbReference>
<feature type="disulfide bond" evidence="19">
    <location>
        <begin position="2353"/>
        <end position="2362"/>
    </location>
</feature>
<dbReference type="InterPro" id="IPR049883">
    <property type="entry name" value="NOTCH1_EGF-like"/>
</dbReference>
<dbReference type="InterPro" id="IPR000421">
    <property type="entry name" value="FA58C"/>
</dbReference>
<feature type="disulfide bond" evidence="19">
    <location>
        <begin position="3931"/>
        <end position="3940"/>
    </location>
</feature>
<dbReference type="FunFam" id="2.10.25.10:FF:000368">
    <property type="entry name" value="Delta-like 3 (Drosophila), isoform CRA_b"/>
    <property type="match status" value="2"/>
</dbReference>
<dbReference type="InterPro" id="IPR000152">
    <property type="entry name" value="EGF-type_Asp/Asn_hydroxyl_site"/>
</dbReference>
<feature type="domain" description="F5/8 type C" evidence="24">
    <location>
        <begin position="1216"/>
        <end position="1362"/>
    </location>
</feature>
<feature type="domain" description="Sushi" evidence="28">
    <location>
        <begin position="681"/>
        <end position="739"/>
    </location>
</feature>
<dbReference type="Pfam" id="PF12661">
    <property type="entry name" value="hEGF"/>
    <property type="match status" value="3"/>
</dbReference>
<feature type="disulfide bond" evidence="19">
    <location>
        <begin position="3601"/>
        <end position="3610"/>
    </location>
</feature>
<dbReference type="SMART" id="SM00181">
    <property type="entry name" value="EGF"/>
    <property type="match status" value="33"/>
</dbReference>
<keyword evidence="5" id="KW-0964">Secreted</keyword>
<dbReference type="PANTHER" id="PTHR45836">
    <property type="entry name" value="SLIT HOMOLOG"/>
    <property type="match status" value="1"/>
</dbReference>
<dbReference type="InterPro" id="IPR000859">
    <property type="entry name" value="CUB_dom"/>
</dbReference>
<organism evidence="29 30">
    <name type="scientific">Lutzomyia longipalpis</name>
    <name type="common">Sand fly</name>
    <dbReference type="NCBI Taxonomy" id="7200"/>
    <lineage>
        <taxon>Eukaryota</taxon>
        <taxon>Metazoa</taxon>
        <taxon>Ecdysozoa</taxon>
        <taxon>Arthropoda</taxon>
        <taxon>Hexapoda</taxon>
        <taxon>Insecta</taxon>
        <taxon>Pterygota</taxon>
        <taxon>Neoptera</taxon>
        <taxon>Endopterygota</taxon>
        <taxon>Diptera</taxon>
        <taxon>Nematocera</taxon>
        <taxon>Psychodoidea</taxon>
        <taxon>Psychodidae</taxon>
        <taxon>Lutzomyia</taxon>
        <taxon>Lutzomyia</taxon>
    </lineage>
</organism>
<dbReference type="CDD" id="cd00037">
    <property type="entry name" value="CLECT"/>
    <property type="match status" value="1"/>
</dbReference>
<feature type="disulfide bond" evidence="19">
    <location>
        <begin position="4007"/>
        <end position="4016"/>
    </location>
</feature>
<feature type="disulfide bond" evidence="19">
    <location>
        <begin position="3561"/>
        <end position="3570"/>
    </location>
</feature>
<dbReference type="FunFam" id="2.60.120.260:FF:000084">
    <property type="entry name" value="CLUMA_CG013997, isoform A"/>
    <property type="match status" value="2"/>
</dbReference>
<evidence type="ECO:0008006" key="31">
    <source>
        <dbReference type="Google" id="ProtNLM"/>
    </source>
</evidence>
<feature type="disulfide bond" evidence="19">
    <location>
        <begin position="2160"/>
        <end position="2169"/>
    </location>
</feature>
<dbReference type="PROSITE" id="PS00010">
    <property type="entry name" value="ASX_HYDROXYL"/>
    <property type="match status" value="18"/>
</dbReference>
<evidence type="ECO:0000256" key="21">
    <source>
        <dbReference type="PROSITE-ProRule" id="PRU00302"/>
    </source>
</evidence>
<evidence type="ECO:0000256" key="16">
    <source>
        <dbReference type="ARBA" id="ARBA00023157"/>
    </source>
</evidence>
<dbReference type="SUPFAM" id="SSF57196">
    <property type="entry name" value="EGF/Laminin"/>
    <property type="match status" value="17"/>
</dbReference>
<evidence type="ECO:0000256" key="18">
    <source>
        <dbReference type="PROSITE-ProRule" id="PRU00059"/>
    </source>
</evidence>
<dbReference type="InterPro" id="IPR051355">
    <property type="entry name" value="Notch/Slit_guidance"/>
</dbReference>
<feature type="domain" description="EGF-like" evidence="25">
    <location>
        <begin position="3943"/>
        <end position="3979"/>
    </location>
</feature>
<feature type="disulfide bond" evidence="21">
    <location>
        <begin position="997"/>
        <end position="1024"/>
    </location>
</feature>
<feature type="domain" description="CUB" evidence="23">
    <location>
        <begin position="386"/>
        <end position="498"/>
    </location>
</feature>
<dbReference type="SUPFAM" id="SSF56436">
    <property type="entry name" value="C-type lectin-like"/>
    <property type="match status" value="1"/>
</dbReference>
<keyword evidence="14 22" id="KW-1133">Transmembrane helix</keyword>
<dbReference type="SMART" id="SM00042">
    <property type="entry name" value="CUB"/>
    <property type="match status" value="3"/>
</dbReference>
<dbReference type="InterPro" id="IPR001881">
    <property type="entry name" value="EGF-like_Ca-bd_dom"/>
</dbReference>
<dbReference type="Pfam" id="PF00008">
    <property type="entry name" value="EGF"/>
    <property type="match status" value="13"/>
</dbReference>
<evidence type="ECO:0000256" key="7">
    <source>
        <dbReference type="ARBA" id="ARBA00022659"/>
    </source>
</evidence>
<evidence type="ECO:0000256" key="1">
    <source>
        <dbReference type="ARBA" id="ARBA00004479"/>
    </source>
</evidence>
<feature type="domain" description="EGF-like" evidence="25">
    <location>
        <begin position="1923"/>
        <end position="1959"/>
    </location>
</feature>
<feature type="disulfide bond" evidence="19">
    <location>
        <begin position="2429"/>
        <end position="2438"/>
    </location>
</feature>
<dbReference type="InterPro" id="IPR006150">
    <property type="entry name" value="Cys_repeat_1"/>
</dbReference>
<evidence type="ECO:0000259" key="26">
    <source>
        <dbReference type="PROSITE" id="PS50041"/>
    </source>
</evidence>
<feature type="domain" description="CUB" evidence="23">
    <location>
        <begin position="157"/>
        <end position="269"/>
    </location>
</feature>
<evidence type="ECO:0000256" key="22">
    <source>
        <dbReference type="SAM" id="Phobius"/>
    </source>
</evidence>
<dbReference type="GO" id="GO:0005576">
    <property type="term" value="C:extracellular region"/>
    <property type="evidence" value="ECO:0007669"/>
    <property type="project" value="UniProtKB-SubCell"/>
</dbReference>
<feature type="domain" description="EGF-like" evidence="25">
    <location>
        <begin position="3497"/>
        <end position="3533"/>
    </location>
</feature>
<dbReference type="FunFam" id="2.10.25.10:FF:000045">
    <property type="entry name" value="Slit guidance ligand 2"/>
    <property type="match status" value="2"/>
</dbReference>
<evidence type="ECO:0000256" key="4">
    <source>
        <dbReference type="ARBA" id="ARBA00022473"/>
    </source>
</evidence>
<evidence type="ECO:0000259" key="24">
    <source>
        <dbReference type="PROSITE" id="PS50022"/>
    </source>
</evidence>
<dbReference type="InterPro" id="IPR016186">
    <property type="entry name" value="C-type_lectin-like/link_sf"/>
</dbReference>
<dbReference type="SUPFAM" id="SSF49899">
    <property type="entry name" value="Concanavalin A-like lectins/glucanases"/>
    <property type="match status" value="1"/>
</dbReference>
<dbReference type="SUPFAM" id="SSF57184">
    <property type="entry name" value="Growth factor receptor domain"/>
    <property type="match status" value="7"/>
</dbReference>
<evidence type="ECO:0000256" key="5">
    <source>
        <dbReference type="ARBA" id="ARBA00022525"/>
    </source>
</evidence>
<keyword evidence="30" id="KW-1185">Reference proteome</keyword>
<dbReference type="Pfam" id="PF00754">
    <property type="entry name" value="F5_F8_type_C"/>
    <property type="match status" value="3"/>
</dbReference>
<feature type="disulfide bond" evidence="20">
    <location>
        <begin position="119"/>
        <end position="131"/>
    </location>
</feature>
<dbReference type="GO" id="GO:0007219">
    <property type="term" value="P:Notch signaling pathway"/>
    <property type="evidence" value="ECO:0007669"/>
    <property type="project" value="UniProtKB-KW"/>
</dbReference>
<dbReference type="PROSITE" id="PS01285">
    <property type="entry name" value="FA58C_1"/>
    <property type="match status" value="2"/>
</dbReference>
<dbReference type="InterPro" id="IPR008979">
    <property type="entry name" value="Galactose-bd-like_sf"/>
</dbReference>
<feature type="disulfide bond" evidence="19">
    <location>
        <begin position="3582"/>
        <end position="3599"/>
    </location>
</feature>
<dbReference type="Pfam" id="PF02494">
    <property type="entry name" value="HYR"/>
    <property type="match status" value="3"/>
</dbReference>
<dbReference type="InterPro" id="IPR013032">
    <property type="entry name" value="EGF-like_CS"/>
</dbReference>
<feature type="disulfide bond" evidence="19">
    <location>
        <begin position="3696"/>
        <end position="3706"/>
    </location>
</feature>
<dbReference type="PROSITE" id="PS01209">
    <property type="entry name" value="LDLRA_1"/>
    <property type="match status" value="1"/>
</dbReference>
<dbReference type="FunFam" id="2.10.25.10:FF:000117">
    <property type="entry name" value="Delta-like protein"/>
    <property type="match status" value="2"/>
</dbReference>
<accession>A0A1B0CWK1</accession>
<dbReference type="Gene3D" id="2.60.120.290">
    <property type="entry name" value="Spermadhesin, CUB domain"/>
    <property type="match status" value="3"/>
</dbReference>
<feature type="domain" description="HYR" evidence="27">
    <location>
        <begin position="1381"/>
        <end position="1467"/>
    </location>
</feature>
<dbReference type="Pfam" id="PF00431">
    <property type="entry name" value="CUB"/>
    <property type="match status" value="3"/>
</dbReference>
<evidence type="ECO:0000259" key="25">
    <source>
        <dbReference type="PROSITE" id="PS50026"/>
    </source>
</evidence>
<feature type="domain" description="EGF-like" evidence="25">
    <location>
        <begin position="2288"/>
        <end position="2325"/>
    </location>
</feature>
<feature type="disulfide bond" evidence="19">
    <location>
        <begin position="2085"/>
        <end position="2094"/>
    </location>
</feature>
<dbReference type="FunFam" id="2.10.25.10:FF:000109">
    <property type="entry name" value="Notch homolog 4, [Drosophila]"/>
    <property type="match status" value="2"/>
</dbReference>
<dbReference type="Gene3D" id="2.10.25.10">
    <property type="entry name" value="Laminin"/>
    <property type="match status" value="28"/>
</dbReference>
<name>A0A1B0CWK1_LUTLO</name>
<feature type="disulfide bond" evidence="19">
    <location>
        <begin position="3755"/>
        <end position="3764"/>
    </location>
</feature>
<feature type="domain" description="HYR" evidence="27">
    <location>
        <begin position="3024"/>
        <end position="3109"/>
    </location>
</feature>
<feature type="disulfide bond" evidence="19">
    <location>
        <begin position="2391"/>
        <end position="2400"/>
    </location>
</feature>
<feature type="disulfide bond" evidence="19">
    <location>
        <begin position="3893"/>
        <end position="3902"/>
    </location>
</feature>
<keyword evidence="4" id="KW-0217">Developmental protein</keyword>
<evidence type="ECO:0000313" key="30">
    <source>
        <dbReference type="Proteomes" id="UP000092461"/>
    </source>
</evidence>
<dbReference type="FunFam" id="2.60.120.290:FF:000048">
    <property type="entry name" value="Uncharacterized protein, isoform A"/>
    <property type="match status" value="1"/>
</dbReference>
<feature type="domain" description="EGF-like" evidence="25">
    <location>
        <begin position="2134"/>
        <end position="2170"/>
    </location>
</feature>
<dbReference type="FunFam" id="2.10.25.10:FF:000066">
    <property type="entry name" value="FAT atypical cadherin 4"/>
    <property type="match status" value="1"/>
</dbReference>
<evidence type="ECO:0000259" key="27">
    <source>
        <dbReference type="PROSITE" id="PS50825"/>
    </source>
</evidence>
<feature type="disulfide bond" evidence="19">
    <location>
        <begin position="2219"/>
        <end position="2236"/>
    </location>
</feature>
<dbReference type="Pfam" id="PF00084">
    <property type="entry name" value="Sushi"/>
    <property type="match status" value="4"/>
</dbReference>
<evidence type="ECO:0000256" key="14">
    <source>
        <dbReference type="ARBA" id="ARBA00022989"/>
    </source>
</evidence>
<dbReference type="SUPFAM" id="SSF49785">
    <property type="entry name" value="Galactose-binding domain-like"/>
    <property type="match status" value="3"/>
</dbReference>
<dbReference type="GO" id="GO:0007411">
    <property type="term" value="P:axon guidance"/>
    <property type="evidence" value="ECO:0007669"/>
    <property type="project" value="TreeGrafter"/>
</dbReference>
<dbReference type="InterPro" id="IPR016187">
    <property type="entry name" value="CTDL_fold"/>
</dbReference>
<dbReference type="FunFam" id="2.10.25.10:FF:000122">
    <property type="entry name" value="Protein crumbs homolog 2"/>
    <property type="match status" value="1"/>
</dbReference>
<dbReference type="CDD" id="cd00054">
    <property type="entry name" value="EGF_CA"/>
    <property type="match status" value="22"/>
</dbReference>
<feature type="disulfide bond" evidence="19">
    <location>
        <begin position="3523"/>
        <end position="3532"/>
    </location>
</feature>
<feature type="disulfide bond" evidence="19">
    <location>
        <begin position="4777"/>
        <end position="4794"/>
    </location>
</feature>
<feature type="disulfide bond" evidence="20">
    <location>
        <begin position="138"/>
        <end position="153"/>
    </location>
</feature>
<comment type="caution">
    <text evidence="19">Lacks conserved residue(s) required for the propagation of feature annotation.</text>
</comment>
<feature type="disulfide bond" evidence="19">
    <location>
        <begin position="3793"/>
        <end position="3802"/>
    </location>
</feature>
<dbReference type="PROSITE" id="PS00022">
    <property type="entry name" value="EGF_1"/>
    <property type="match status" value="25"/>
</dbReference>
<dbReference type="FunFam" id="2.10.50.10:FF:000018">
    <property type="entry name" value="Sushi, von Willebrand factor type A, EGF and pentraxin domain-containing 1"/>
    <property type="match status" value="2"/>
</dbReference>
<dbReference type="InterPro" id="IPR009030">
    <property type="entry name" value="Growth_fac_rcpt_cys_sf"/>
</dbReference>
<evidence type="ECO:0000256" key="3">
    <source>
        <dbReference type="ARBA" id="ARBA00005897"/>
    </source>
</evidence>
<feature type="disulfide bond" evidence="20">
    <location>
        <begin position="126"/>
        <end position="144"/>
    </location>
</feature>
<dbReference type="FunFam" id="2.10.25.10:FF:000472">
    <property type="entry name" value="Uncharacterized protein, isoform A"/>
    <property type="match status" value="2"/>
</dbReference>
<dbReference type="InterPro" id="IPR002172">
    <property type="entry name" value="LDrepeatLR_classA_rpt"/>
</dbReference>
<dbReference type="InterPro" id="IPR001304">
    <property type="entry name" value="C-type_lectin-like"/>
</dbReference>
<dbReference type="InterPro" id="IPR018097">
    <property type="entry name" value="EGF_Ca-bd_CS"/>
</dbReference>
<dbReference type="VEuPathDB" id="VectorBase:LLONM1_003454"/>
<protein>
    <recommendedName>
        <fullName evidence="31">Fibropellin-1</fullName>
    </recommendedName>
</protein>
<keyword evidence="11" id="KW-0221">Differentiation</keyword>
<dbReference type="Pfam" id="PF25024">
    <property type="entry name" value="EGF_TEN"/>
    <property type="match status" value="1"/>
</dbReference>
<evidence type="ECO:0000256" key="8">
    <source>
        <dbReference type="ARBA" id="ARBA00022692"/>
    </source>
</evidence>
<keyword evidence="8 22" id="KW-0812">Transmembrane</keyword>
<feature type="domain" description="EGF-like" evidence="25">
    <location>
        <begin position="3654"/>
        <end position="3690"/>
    </location>
</feature>
<keyword evidence="13" id="KW-0914">Notch signaling pathway</keyword>
<dbReference type="Gene3D" id="2.60.120.200">
    <property type="match status" value="1"/>
</dbReference>
<dbReference type="InterPro" id="IPR000742">
    <property type="entry name" value="EGF"/>
</dbReference>
<dbReference type="FunFam" id="2.10.25.10:FF:000649">
    <property type="entry name" value="Uncharacterized protein, isoform A"/>
    <property type="match status" value="2"/>
</dbReference>
<feature type="domain" description="EGF-like" evidence="25">
    <location>
        <begin position="2365"/>
        <end position="2401"/>
    </location>
</feature>
<dbReference type="SMART" id="SM01411">
    <property type="entry name" value="Ephrin_rec_like"/>
    <property type="match status" value="10"/>
</dbReference>
<feature type="disulfide bond" evidence="19">
    <location>
        <begin position="2315"/>
        <end position="2324"/>
    </location>
</feature>
<feature type="disulfide bond" evidence="19">
    <location>
        <begin position="2198"/>
        <end position="2207"/>
    </location>
</feature>
<keyword evidence="17" id="KW-0325">Glycoprotein</keyword>
<feature type="domain" description="CUB" evidence="23">
    <location>
        <begin position="273"/>
        <end position="385"/>
    </location>
</feature>
<dbReference type="InterPro" id="IPR013320">
    <property type="entry name" value="ConA-like_dom_sf"/>
</dbReference>
<dbReference type="Gene3D" id="2.10.50.10">
    <property type="entry name" value="Tumor Necrosis Factor Receptor, subunit A, domain 2"/>
    <property type="match status" value="5"/>
</dbReference>
<evidence type="ECO:0000259" key="28">
    <source>
        <dbReference type="PROSITE" id="PS50923"/>
    </source>
</evidence>
<dbReference type="PROSITE" id="PS50825">
    <property type="entry name" value="HYR"/>
    <property type="match status" value="3"/>
</dbReference>
<evidence type="ECO:0000256" key="10">
    <source>
        <dbReference type="ARBA" id="ARBA00022737"/>
    </source>
</evidence>
<dbReference type="PROSITE" id="PS50041">
    <property type="entry name" value="C_TYPE_LECTIN_2"/>
    <property type="match status" value="1"/>
</dbReference>
<evidence type="ECO:0000256" key="20">
    <source>
        <dbReference type="PROSITE-ProRule" id="PRU00124"/>
    </source>
</evidence>
<dbReference type="Proteomes" id="UP000092461">
    <property type="component" value="Unassembled WGS sequence"/>
</dbReference>
<feature type="domain" description="F5/8 type C" evidence="24">
    <location>
        <begin position="776"/>
        <end position="924"/>
    </location>
</feature>
<dbReference type="CDD" id="cd00041">
    <property type="entry name" value="CUB"/>
    <property type="match status" value="3"/>
</dbReference>
<dbReference type="PROSITE" id="PS50068">
    <property type="entry name" value="LDLRA_2"/>
    <property type="match status" value="1"/>
</dbReference>
<feature type="domain" description="C-type lectin" evidence="26">
    <location>
        <begin position="15"/>
        <end position="115"/>
    </location>
</feature>
<feature type="disulfide bond" evidence="19">
    <location>
        <begin position="3642"/>
        <end position="3651"/>
    </location>
</feature>
<dbReference type="EMBL" id="AJWK01032542">
    <property type="status" value="NOT_ANNOTATED_CDS"/>
    <property type="molecule type" value="Genomic_DNA"/>
</dbReference>
<evidence type="ECO:0000256" key="15">
    <source>
        <dbReference type="ARBA" id="ARBA00023136"/>
    </source>
</evidence>
<evidence type="ECO:0000256" key="2">
    <source>
        <dbReference type="ARBA" id="ARBA00004613"/>
    </source>
</evidence>
<feature type="domain" description="EGF-like" evidence="25">
    <location>
        <begin position="3729"/>
        <end position="3765"/>
    </location>
</feature>
<dbReference type="SUPFAM" id="SSF57535">
    <property type="entry name" value="Complement control module/SCR domain"/>
    <property type="match status" value="7"/>
</dbReference>
<feature type="disulfide bond" evidence="21">
    <location>
        <begin position="499"/>
        <end position="542"/>
    </location>
</feature>
<dbReference type="GO" id="GO:0005886">
    <property type="term" value="C:plasma membrane"/>
    <property type="evidence" value="ECO:0007669"/>
    <property type="project" value="TreeGrafter"/>
</dbReference>
<dbReference type="GO" id="GO:0009986">
    <property type="term" value="C:cell surface"/>
    <property type="evidence" value="ECO:0007669"/>
    <property type="project" value="TreeGrafter"/>
</dbReference>
<feature type="disulfide bond" evidence="21">
    <location>
        <begin position="622"/>
        <end position="665"/>
    </location>
</feature>
<evidence type="ECO:0000256" key="11">
    <source>
        <dbReference type="ARBA" id="ARBA00022782"/>
    </source>
</evidence>
<feature type="domain" description="EGF-like" evidence="25">
    <location>
        <begin position="3866"/>
        <end position="3903"/>
    </location>
</feature>
<feature type="domain" description="EGF-like" evidence="25">
    <location>
        <begin position="2018"/>
        <end position="2057"/>
    </location>
</feature>
<dbReference type="InterPro" id="IPR003410">
    <property type="entry name" value="HYR_dom"/>
</dbReference>
<dbReference type="EMBL" id="AJWK01032541">
    <property type="status" value="NOT_ANNOTATED_CDS"/>
    <property type="molecule type" value="Genomic_DNA"/>
</dbReference>
<dbReference type="Gene3D" id="2.10.70.10">
    <property type="entry name" value="Complement Module, domain 1"/>
    <property type="match status" value="7"/>
</dbReference>
<feature type="disulfide bond" evidence="19">
    <location>
        <begin position="3717"/>
        <end position="3726"/>
    </location>
</feature>
<evidence type="ECO:0000256" key="9">
    <source>
        <dbReference type="ARBA" id="ARBA00022729"/>
    </source>
</evidence>
<keyword evidence="9" id="KW-0732">Signal</keyword>
<evidence type="ECO:0000256" key="13">
    <source>
        <dbReference type="ARBA" id="ARBA00022976"/>
    </source>
</evidence>
<feature type="domain" description="EGF-like" evidence="25">
    <location>
        <begin position="739"/>
        <end position="777"/>
    </location>
</feature>
<evidence type="ECO:0000256" key="17">
    <source>
        <dbReference type="ARBA" id="ARBA00023180"/>
    </source>
</evidence>
<reference evidence="29" key="1">
    <citation type="submission" date="2020-05" db="UniProtKB">
        <authorList>
            <consortium name="EnsemblMetazoa"/>
        </authorList>
    </citation>
    <scope>IDENTIFICATION</scope>
    <source>
        <strain evidence="29">Jacobina</strain>
    </source>
</reference>
<evidence type="ECO:0000256" key="19">
    <source>
        <dbReference type="PROSITE-ProRule" id="PRU00076"/>
    </source>
</evidence>
<feature type="disulfide bond" evidence="19">
    <location>
        <begin position="2238"/>
        <end position="2247"/>
    </location>
</feature>
<dbReference type="FunFam" id="2.10.70.10:FF:000085">
    <property type="entry name" value="Uncharacterized protein, isoform A"/>
    <property type="match status" value="1"/>
</dbReference>
<dbReference type="FunFam" id="2.10.70.10:FF:000014">
    <property type="entry name" value="Membrane cofactor protein"/>
    <property type="match status" value="1"/>
</dbReference>
<feature type="domain" description="EGF-like" evidence="25">
    <location>
        <begin position="2327"/>
        <end position="2363"/>
    </location>
</feature>
<dbReference type="SUPFAM" id="SSF49854">
    <property type="entry name" value="Spermadhesin, CUB domain"/>
    <property type="match status" value="3"/>
</dbReference>
<dbReference type="GO" id="GO:0043235">
    <property type="term" value="C:receptor complex"/>
    <property type="evidence" value="ECO:0007669"/>
    <property type="project" value="TreeGrafter"/>
</dbReference>
<dbReference type="Pfam" id="PF07699">
    <property type="entry name" value="Ephrin_rec_like"/>
    <property type="match status" value="10"/>
</dbReference>
<feature type="domain" description="EGF-like" evidence="25">
    <location>
        <begin position="3767"/>
        <end position="3803"/>
    </location>
</feature>
<feature type="domain" description="EGF-like" evidence="25">
    <location>
        <begin position="2250"/>
        <end position="2286"/>
    </location>
</feature>
<feature type="disulfide bond" evidence="19">
    <location>
        <begin position="3680"/>
        <end position="3689"/>
    </location>
</feature>
<feature type="domain" description="EGF-like" evidence="25">
    <location>
        <begin position="3905"/>
        <end position="3941"/>
    </location>
</feature>
<comment type="similarity">
    <text evidence="3">Belongs to the CRELD family.</text>
</comment>
<feature type="disulfide bond" evidence="19">
    <location>
        <begin position="2276"/>
        <end position="2285"/>
    </location>
</feature>
<feature type="domain" description="EGF-like" evidence="25">
    <location>
        <begin position="3573"/>
        <end position="3611"/>
    </location>
</feature>